<dbReference type="PANTHER" id="PTHR21569">
    <property type="entry name" value="RIBOSOMAL PROTEIN S9"/>
    <property type="match status" value="1"/>
</dbReference>
<dbReference type="InterPro" id="IPR023035">
    <property type="entry name" value="Ribosomal_uS9_bac/plastid"/>
</dbReference>
<dbReference type="SUPFAM" id="SSF54211">
    <property type="entry name" value="Ribosomal protein S5 domain 2-like"/>
    <property type="match status" value="1"/>
</dbReference>
<dbReference type="GO" id="GO:0003735">
    <property type="term" value="F:structural constituent of ribosome"/>
    <property type="evidence" value="ECO:0007669"/>
    <property type="project" value="InterPro"/>
</dbReference>
<sequence length="131" mass="14839">MPSPTYYWGTGRRKESIARVRVRPGEGQIVINGRSIEDYFPRQLWRLNALEPLKVSGMEGKIDVFIKAQGGGLSGQAGAVRLGIARALLSLDPEMRPVLKKADLLARDPRMVERKKFGRRKARALYQYSKR</sequence>
<evidence type="ECO:0000256" key="2">
    <source>
        <dbReference type="ARBA" id="ARBA00022980"/>
    </source>
</evidence>
<reference evidence="8" key="1">
    <citation type="submission" date="2016-10" db="EMBL/GenBank/DDBJ databases">
        <authorList>
            <person name="Varghese N."/>
            <person name="Submissions S."/>
        </authorList>
    </citation>
    <scope>NUCLEOTIDE SEQUENCE [LARGE SCALE GENOMIC DNA]</scope>
    <source>
        <strain evidence="8">DSM 13490</strain>
    </source>
</reference>
<dbReference type="GO" id="GO:0015935">
    <property type="term" value="C:small ribosomal subunit"/>
    <property type="evidence" value="ECO:0007669"/>
    <property type="project" value="TreeGrafter"/>
</dbReference>
<evidence type="ECO:0000256" key="1">
    <source>
        <dbReference type="ARBA" id="ARBA00005251"/>
    </source>
</evidence>
<evidence type="ECO:0000256" key="5">
    <source>
        <dbReference type="HAMAP-Rule" id="MF_00532"/>
    </source>
</evidence>
<dbReference type="Gene3D" id="3.30.230.10">
    <property type="match status" value="1"/>
</dbReference>
<dbReference type="FunFam" id="3.30.230.10:FF:000001">
    <property type="entry name" value="30S ribosomal protein S9"/>
    <property type="match status" value="1"/>
</dbReference>
<dbReference type="InterPro" id="IPR020568">
    <property type="entry name" value="Ribosomal_Su5_D2-typ_SF"/>
</dbReference>
<dbReference type="GO" id="GO:0006412">
    <property type="term" value="P:translation"/>
    <property type="evidence" value="ECO:0007669"/>
    <property type="project" value="UniProtKB-UniRule"/>
</dbReference>
<dbReference type="Proteomes" id="UP000199266">
    <property type="component" value="Unassembled WGS sequence"/>
</dbReference>
<proteinExistence type="inferred from homology"/>
<dbReference type="EMBL" id="FNPD01000004">
    <property type="protein sequence ID" value="SDX86829.1"/>
    <property type="molecule type" value="Genomic_DNA"/>
</dbReference>
<keyword evidence="8" id="KW-1185">Reference proteome</keyword>
<accession>A0A1H3F9K9</accession>
<name>A0A1H3F9K9_9BACT</name>
<evidence type="ECO:0000256" key="4">
    <source>
        <dbReference type="ARBA" id="ARBA00035259"/>
    </source>
</evidence>
<dbReference type="HAMAP" id="MF_00532_B">
    <property type="entry name" value="Ribosomal_uS9_B"/>
    <property type="match status" value="1"/>
</dbReference>
<dbReference type="RefSeq" id="WP_009200248.1">
    <property type="nucleotide sequence ID" value="NZ_FNPD01000004.1"/>
</dbReference>
<keyword evidence="3 5" id="KW-0687">Ribonucleoprotein</keyword>
<dbReference type="InterPro" id="IPR020574">
    <property type="entry name" value="Ribosomal_uS9_CS"/>
</dbReference>
<evidence type="ECO:0000313" key="7">
    <source>
        <dbReference type="EMBL" id="SDX86829.1"/>
    </source>
</evidence>
<protein>
    <recommendedName>
        <fullName evidence="4 5">Small ribosomal subunit protein uS9</fullName>
    </recommendedName>
</protein>
<dbReference type="PANTHER" id="PTHR21569:SF1">
    <property type="entry name" value="SMALL RIBOSOMAL SUBUNIT PROTEIN US9M"/>
    <property type="match status" value="1"/>
</dbReference>
<dbReference type="InterPro" id="IPR000754">
    <property type="entry name" value="Ribosomal_uS9"/>
</dbReference>
<dbReference type="GO" id="GO:0005737">
    <property type="term" value="C:cytoplasm"/>
    <property type="evidence" value="ECO:0007669"/>
    <property type="project" value="UniProtKB-ARBA"/>
</dbReference>
<dbReference type="AlphaFoldDB" id="A0A1H3F9K9"/>
<gene>
    <name evidence="5" type="primary">rpsI</name>
    <name evidence="7" type="ORF">SAMN03080603_00968</name>
</gene>
<dbReference type="NCBIfam" id="NF001099">
    <property type="entry name" value="PRK00132.1"/>
    <property type="match status" value="1"/>
</dbReference>
<comment type="similarity">
    <text evidence="1 5 6">Belongs to the universal ribosomal protein uS9 family.</text>
</comment>
<dbReference type="Pfam" id="PF00380">
    <property type="entry name" value="Ribosomal_S9"/>
    <property type="match status" value="1"/>
</dbReference>
<organism evidence="7 8">
    <name type="scientific">Acetomicrobium thermoterrenum DSM 13490</name>
    <dbReference type="NCBI Taxonomy" id="1120987"/>
    <lineage>
        <taxon>Bacteria</taxon>
        <taxon>Thermotogati</taxon>
        <taxon>Synergistota</taxon>
        <taxon>Synergistia</taxon>
        <taxon>Synergistales</taxon>
        <taxon>Acetomicrobiaceae</taxon>
        <taxon>Acetomicrobium</taxon>
    </lineage>
</organism>
<dbReference type="InterPro" id="IPR014721">
    <property type="entry name" value="Ribsml_uS5_D2-typ_fold_subgr"/>
</dbReference>
<dbReference type="PROSITE" id="PS00360">
    <property type="entry name" value="RIBOSOMAL_S9"/>
    <property type="match status" value="1"/>
</dbReference>
<evidence type="ECO:0000313" key="8">
    <source>
        <dbReference type="Proteomes" id="UP000199266"/>
    </source>
</evidence>
<keyword evidence="2 5" id="KW-0689">Ribosomal protein</keyword>
<evidence type="ECO:0000256" key="6">
    <source>
        <dbReference type="RuleBase" id="RU003815"/>
    </source>
</evidence>
<dbReference type="GO" id="GO:0003723">
    <property type="term" value="F:RNA binding"/>
    <property type="evidence" value="ECO:0007669"/>
    <property type="project" value="TreeGrafter"/>
</dbReference>
<evidence type="ECO:0000256" key="3">
    <source>
        <dbReference type="ARBA" id="ARBA00023274"/>
    </source>
</evidence>